<accession>A0A480A8V0</accession>
<gene>
    <name evidence="1" type="ORF">SR1949_48060</name>
</gene>
<name>A0A480A8V0_9CYAN</name>
<sequence length="69" mass="7895">MQKQSLNNILQKSPTCQQTIIEKHPVHPLILDILIQTIIIQQTENIIAVDRVVRTSMNHETLTPTGFYS</sequence>
<proteinExistence type="predicted"/>
<protein>
    <submittedName>
        <fullName evidence="1">Uncharacterized protein</fullName>
    </submittedName>
</protein>
<reference evidence="2" key="1">
    <citation type="submission" date="2019-02" db="EMBL/GenBank/DDBJ databases">
        <title>Draft genome sequence of Sphaerospermopsis reniformis NIES-1949.</title>
        <authorList>
            <person name="Yamaguchi H."/>
            <person name="Suzuki S."/>
            <person name="Kawachi M."/>
        </authorList>
    </citation>
    <scope>NUCLEOTIDE SEQUENCE [LARGE SCALE GENOMIC DNA]</scope>
    <source>
        <strain evidence="2">NIES-1949</strain>
    </source>
</reference>
<keyword evidence="2" id="KW-1185">Reference proteome</keyword>
<evidence type="ECO:0000313" key="2">
    <source>
        <dbReference type="Proteomes" id="UP000300142"/>
    </source>
</evidence>
<dbReference type="Proteomes" id="UP000300142">
    <property type="component" value="Unassembled WGS sequence"/>
</dbReference>
<dbReference type="EMBL" id="BJCE01000297">
    <property type="protein sequence ID" value="GCL39678.1"/>
    <property type="molecule type" value="Genomic_DNA"/>
</dbReference>
<organism evidence="1 2">
    <name type="scientific">Sphaerospermopsis reniformis</name>
    <dbReference type="NCBI Taxonomy" id="531300"/>
    <lineage>
        <taxon>Bacteria</taxon>
        <taxon>Bacillati</taxon>
        <taxon>Cyanobacteriota</taxon>
        <taxon>Cyanophyceae</taxon>
        <taxon>Nostocales</taxon>
        <taxon>Aphanizomenonaceae</taxon>
        <taxon>Sphaerospermopsis</taxon>
    </lineage>
</organism>
<evidence type="ECO:0000313" key="1">
    <source>
        <dbReference type="EMBL" id="GCL39678.1"/>
    </source>
</evidence>
<comment type="caution">
    <text evidence="1">The sequence shown here is derived from an EMBL/GenBank/DDBJ whole genome shotgun (WGS) entry which is preliminary data.</text>
</comment>
<dbReference type="AlphaFoldDB" id="A0A480A8V0"/>